<reference evidence="2" key="1">
    <citation type="journal article" date="2022" name="Int. J. Syst. Evol. Microbiol.">
        <title>Granulimonas faecalis gen. nov., sp. nov., and Leptogranulimonas caecicola gen. nov., sp. nov., novel lactate-producing Atopobiaceae bacteria isolated from mouse intestines, and an emended description of the family Atopobiaceae.</title>
        <authorList>
            <person name="Morinaga K."/>
            <person name="Kusada H."/>
            <person name="Sakamoto S."/>
            <person name="Murakami T."/>
            <person name="Toyoda A."/>
            <person name="Mori H."/>
            <person name="Meng X.Y."/>
            <person name="Takashino M."/>
            <person name="Murotomi K."/>
            <person name="Tamaki H."/>
        </authorList>
    </citation>
    <scope>NUCLEOTIDE SEQUENCE</scope>
    <source>
        <strain evidence="2">OPF53</strain>
    </source>
</reference>
<evidence type="ECO:0000313" key="2">
    <source>
        <dbReference type="EMBL" id="GJM56121.1"/>
    </source>
</evidence>
<dbReference type="GO" id="GO:0003677">
    <property type="term" value="F:DNA binding"/>
    <property type="evidence" value="ECO:0007669"/>
    <property type="project" value="InterPro"/>
</dbReference>
<dbReference type="RefSeq" id="WP_135977827.1">
    <property type="nucleotide sequence ID" value="NZ_BQKC01000001.1"/>
</dbReference>
<dbReference type="SUPFAM" id="SSF143422">
    <property type="entry name" value="Transposase IS200-like"/>
    <property type="match status" value="1"/>
</dbReference>
<dbReference type="InterPro" id="IPR002686">
    <property type="entry name" value="Transposase_17"/>
</dbReference>
<dbReference type="Gene3D" id="3.30.70.1290">
    <property type="entry name" value="Transposase IS200-like"/>
    <property type="match status" value="1"/>
</dbReference>
<evidence type="ECO:0000259" key="1">
    <source>
        <dbReference type="SMART" id="SM01321"/>
    </source>
</evidence>
<dbReference type="InterPro" id="IPR036515">
    <property type="entry name" value="Transposase_17_sf"/>
</dbReference>
<dbReference type="AlphaFoldDB" id="A0AAV5B3I3"/>
<keyword evidence="3" id="KW-1185">Reference proteome</keyword>
<dbReference type="Pfam" id="PF01797">
    <property type="entry name" value="Y1_Tnp"/>
    <property type="match status" value="1"/>
</dbReference>
<dbReference type="GO" id="GO:0004803">
    <property type="term" value="F:transposase activity"/>
    <property type="evidence" value="ECO:0007669"/>
    <property type="project" value="InterPro"/>
</dbReference>
<dbReference type="Proteomes" id="UP001055025">
    <property type="component" value="Unassembled WGS sequence"/>
</dbReference>
<dbReference type="SMART" id="SM01321">
    <property type="entry name" value="Y1_Tnp"/>
    <property type="match status" value="1"/>
</dbReference>
<dbReference type="EMBL" id="BQKC01000001">
    <property type="protein sequence ID" value="GJM56121.1"/>
    <property type="molecule type" value="Genomic_DNA"/>
</dbReference>
<feature type="domain" description="Transposase IS200-like" evidence="1">
    <location>
        <begin position="8"/>
        <end position="122"/>
    </location>
</feature>
<dbReference type="PANTHER" id="PTHR34322">
    <property type="entry name" value="TRANSPOSASE, Y1_TNP DOMAIN-CONTAINING"/>
    <property type="match status" value="1"/>
</dbReference>
<sequence>MPFARRQSSSDIYHITTRGSGRQIVFEDDDDRRELLRILDEGLEANDVGLLAWCLMDNHFHLVAEGDADDIPKLMHRVNSTYARAFNHRHDRVGHLFQGRYLRLPVEDDGYLLTLVPYVHRNPERAGLSPTSAYPWSSYHEVMEGCGRVDVERLLDLFGGWDGFEEAHADQGPPPAPGTVRQRDVQPEALLEMARSLLGGTDPKEVKAMARGERDFALATLRKGGMTVRSIERLTGVSRGVVSRAPLG</sequence>
<comment type="caution">
    <text evidence="2">The sequence shown here is derived from an EMBL/GenBank/DDBJ whole genome shotgun (WGS) entry which is preliminary data.</text>
</comment>
<gene>
    <name evidence="2" type="ORF">ATOP_17760</name>
</gene>
<dbReference type="GO" id="GO:0006313">
    <property type="term" value="P:DNA transposition"/>
    <property type="evidence" value="ECO:0007669"/>
    <property type="project" value="InterPro"/>
</dbReference>
<evidence type="ECO:0000313" key="3">
    <source>
        <dbReference type="Proteomes" id="UP001055025"/>
    </source>
</evidence>
<protein>
    <recommendedName>
        <fullName evidence="1">Transposase IS200-like domain-containing protein</fullName>
    </recommendedName>
</protein>
<organism evidence="2 3">
    <name type="scientific">Granulimonas faecalis</name>
    <dbReference type="NCBI Taxonomy" id="2894155"/>
    <lineage>
        <taxon>Bacteria</taxon>
        <taxon>Bacillati</taxon>
        <taxon>Actinomycetota</taxon>
        <taxon>Coriobacteriia</taxon>
        <taxon>Coriobacteriales</taxon>
        <taxon>Kribbibacteriaceae</taxon>
        <taxon>Granulimonas</taxon>
    </lineage>
</organism>
<name>A0AAV5B3I3_9ACTN</name>
<proteinExistence type="predicted"/>
<dbReference type="PANTHER" id="PTHR34322:SF2">
    <property type="entry name" value="TRANSPOSASE IS200-LIKE DOMAIN-CONTAINING PROTEIN"/>
    <property type="match status" value="1"/>
</dbReference>
<accession>A0AAV5B3I3</accession>